<dbReference type="Proteomes" id="UP000242329">
    <property type="component" value="Unassembled WGS sequence"/>
</dbReference>
<feature type="transmembrane region" description="Helical" evidence="1">
    <location>
        <begin position="12"/>
        <end position="41"/>
    </location>
</feature>
<feature type="transmembrane region" description="Helical" evidence="1">
    <location>
        <begin position="253"/>
        <end position="271"/>
    </location>
</feature>
<feature type="transmembrane region" description="Helical" evidence="1">
    <location>
        <begin position="223"/>
        <end position="241"/>
    </location>
</feature>
<dbReference type="OrthoDB" id="2079974at2"/>
<name>A0A1M5R5E2_9FIRM</name>
<dbReference type="EMBL" id="FQWY01000043">
    <property type="protein sequence ID" value="SHH21585.1"/>
    <property type="molecule type" value="Genomic_DNA"/>
</dbReference>
<dbReference type="AlphaFoldDB" id="A0A1M5R5E2"/>
<feature type="transmembrane region" description="Helical" evidence="1">
    <location>
        <begin position="181"/>
        <end position="202"/>
    </location>
</feature>
<dbReference type="RefSeq" id="WP_143156925.1">
    <property type="nucleotide sequence ID" value="NZ_FQWY01000043.1"/>
</dbReference>
<gene>
    <name evidence="2" type="ORF">SAMN02745221_01947</name>
</gene>
<feature type="transmembrane region" description="Helical" evidence="1">
    <location>
        <begin position="61"/>
        <end position="89"/>
    </location>
</feature>
<organism evidence="2 3">
    <name type="scientific">Thermosyntropha lipolytica DSM 11003</name>
    <dbReference type="NCBI Taxonomy" id="1123382"/>
    <lineage>
        <taxon>Bacteria</taxon>
        <taxon>Bacillati</taxon>
        <taxon>Bacillota</taxon>
        <taxon>Clostridia</taxon>
        <taxon>Eubacteriales</taxon>
        <taxon>Syntrophomonadaceae</taxon>
        <taxon>Thermosyntropha</taxon>
    </lineage>
</organism>
<keyword evidence="1" id="KW-0472">Membrane</keyword>
<evidence type="ECO:0000313" key="2">
    <source>
        <dbReference type="EMBL" id="SHH21585.1"/>
    </source>
</evidence>
<dbReference type="STRING" id="1123382.SAMN02745221_01947"/>
<accession>A0A1M5R5E2</accession>
<evidence type="ECO:0000313" key="3">
    <source>
        <dbReference type="Proteomes" id="UP000242329"/>
    </source>
</evidence>
<feature type="transmembrane region" description="Helical" evidence="1">
    <location>
        <begin position="283"/>
        <end position="309"/>
    </location>
</feature>
<evidence type="ECO:0000256" key="1">
    <source>
        <dbReference type="SAM" id="Phobius"/>
    </source>
</evidence>
<keyword evidence="1" id="KW-1133">Transmembrane helix</keyword>
<proteinExistence type="predicted"/>
<dbReference type="Pfam" id="PF09991">
    <property type="entry name" value="DUF2232"/>
    <property type="match status" value="1"/>
</dbReference>
<reference evidence="3" key="1">
    <citation type="submission" date="2016-11" db="EMBL/GenBank/DDBJ databases">
        <authorList>
            <person name="Varghese N."/>
            <person name="Submissions S."/>
        </authorList>
    </citation>
    <scope>NUCLEOTIDE SEQUENCE [LARGE SCALE GENOMIC DNA]</scope>
    <source>
        <strain evidence="3">DSM 11003</strain>
    </source>
</reference>
<protein>
    <submittedName>
        <fullName evidence="2">Predicted membrane protein</fullName>
    </submittedName>
</protein>
<keyword evidence="1" id="KW-0812">Transmembrane</keyword>
<sequence length="326" mass="37722">MFKISPWGKFLLLSILPIIIMSLLPVLVYFLALIWGAVFIISGFYLNRKQVFLLFAVNMLLFYLMGGIINTVFYLAFVGVPVLVMSFLASYAQGYYEIQKWGVLTGILCVSLFIGGLYMVTGDIGIKEMEQEFKIKWEESLKNYEENDFWEMYEKQGITKEKLEQEITRITRIVAKHLPSFYYLQAIMAAFFSLFLASFWSLKKGMGILQRKPFTEEVMPWQLTWLVILGLALLLIGDKSGNTSFLYYTGSNLLAVMFPISVYYGLSTLIYRIQHMPVRIRRWVIVFLLVMTLLLSFSILVFVALVGIFDALIDYRKLNKKKGDRI</sequence>
<dbReference type="InterPro" id="IPR018710">
    <property type="entry name" value="DUF2232"/>
</dbReference>
<feature type="transmembrane region" description="Helical" evidence="1">
    <location>
        <begin position="101"/>
        <end position="120"/>
    </location>
</feature>
<keyword evidence="3" id="KW-1185">Reference proteome</keyword>